<gene>
    <name evidence="1" type="ORF">CUN48_12890</name>
</gene>
<dbReference type="Proteomes" id="UP000230790">
    <property type="component" value="Unassembled WGS sequence"/>
</dbReference>
<organism evidence="1 2">
    <name type="scientific">Candidatus Thermofonsia Clade 3 bacterium</name>
    <dbReference type="NCBI Taxonomy" id="2364212"/>
    <lineage>
        <taxon>Bacteria</taxon>
        <taxon>Bacillati</taxon>
        <taxon>Chloroflexota</taxon>
        <taxon>Candidatus Thermofontia</taxon>
        <taxon>Candidatus Thermofonsia Clade 3</taxon>
    </lineage>
</organism>
<dbReference type="AlphaFoldDB" id="A0A2M8QA00"/>
<dbReference type="EMBL" id="PGTN01000123">
    <property type="protein sequence ID" value="PJF46621.1"/>
    <property type="molecule type" value="Genomic_DNA"/>
</dbReference>
<evidence type="ECO:0008006" key="3">
    <source>
        <dbReference type="Google" id="ProtNLM"/>
    </source>
</evidence>
<feature type="non-terminal residue" evidence="1">
    <location>
        <position position="215"/>
    </location>
</feature>
<evidence type="ECO:0000313" key="1">
    <source>
        <dbReference type="EMBL" id="PJF46621.1"/>
    </source>
</evidence>
<proteinExistence type="predicted"/>
<accession>A0A2M8QA00</accession>
<dbReference type="Gene3D" id="2.60.120.620">
    <property type="entry name" value="q2cbj1_9rhob like domain"/>
    <property type="match status" value="1"/>
</dbReference>
<protein>
    <recommendedName>
        <fullName evidence="3">Phytanoyl-CoA dioxygenase</fullName>
    </recommendedName>
</protein>
<reference evidence="1 2" key="1">
    <citation type="submission" date="2017-11" db="EMBL/GenBank/DDBJ databases">
        <title>Evolution of Phototrophy in the Chloroflexi Phylum Driven by Horizontal Gene Transfer.</title>
        <authorList>
            <person name="Ward L.M."/>
            <person name="Hemp J."/>
            <person name="Shih P.M."/>
            <person name="Mcglynn S.E."/>
            <person name="Fischer W."/>
        </authorList>
    </citation>
    <scope>NUCLEOTIDE SEQUENCE [LARGE SCALE GENOMIC DNA]</scope>
    <source>
        <strain evidence="1">JP3_7</strain>
    </source>
</reference>
<comment type="caution">
    <text evidence="1">The sequence shown here is derived from an EMBL/GenBank/DDBJ whole genome shotgun (WGS) entry which is preliminary data.</text>
</comment>
<dbReference type="SUPFAM" id="SSF51197">
    <property type="entry name" value="Clavaminate synthase-like"/>
    <property type="match status" value="1"/>
</dbReference>
<name>A0A2M8QA00_9CHLR</name>
<sequence length="215" mass="24234">MLHDCFSRDAAAQLTDQIWPRLGYDPNDRSTWKQSRVHMPARQRFEIKTFAPKAWEAMCFLCGGEERIAQPARWSDAFIVNFNEGADREWIPPSPAAPGWHKDGDFFLHFLDSPEQALLTIVLWSDIESKGGGTFLACDSVPHVARYLADHPEGVHPYAFPNASFVAACHDFVEATGRVGDVYLMHPYMIHAASFNHSDRVRIITNPPIALKAPM</sequence>
<evidence type="ECO:0000313" key="2">
    <source>
        <dbReference type="Proteomes" id="UP000230790"/>
    </source>
</evidence>